<dbReference type="InterPro" id="IPR029045">
    <property type="entry name" value="ClpP/crotonase-like_dom_sf"/>
</dbReference>
<evidence type="ECO:0000259" key="3">
    <source>
        <dbReference type="Pfam" id="PF16113"/>
    </source>
</evidence>
<feature type="domain" description="Enoyl-CoA hydratase/isomerase" evidence="3">
    <location>
        <begin position="17"/>
        <end position="238"/>
    </location>
</feature>
<reference evidence="5" key="1">
    <citation type="journal article" date="2019" name="Int. J. Syst. Evol. Microbiol.">
        <title>The Global Catalogue of Microorganisms (GCM) 10K type strain sequencing project: providing services to taxonomists for standard genome sequencing and annotation.</title>
        <authorList>
            <consortium name="The Broad Institute Genomics Platform"/>
            <consortium name="The Broad Institute Genome Sequencing Center for Infectious Disease"/>
            <person name="Wu L."/>
            <person name="Ma J."/>
        </authorList>
    </citation>
    <scope>NUCLEOTIDE SEQUENCE [LARGE SCALE GENOMIC DNA]</scope>
    <source>
        <strain evidence="5">CGMCC 1.7064</strain>
    </source>
</reference>
<proteinExistence type="inferred from homology"/>
<sequence length="311" mass="32748">MNTDEGQIHVEVHGGVGNVVLDRPSHRNALSRHMCRSLVEALAVLDAHPDVGVVAISGTGGDFCAGAGLDTFDEVLFDGAPPLGGSGSVASIPEPPEAAKAPDAVTAGVPDTGVDRLSEADAAIRAVRKPTVSLVEGICMGGGWQIAAAADLLIASTTARIAITPSKLGIIYPRSGLERLVDRVGLDRAKYLLLTAAEVTPRQAAEWGLITLLIPAEDFAEQAAATVRTIQSRSLFSTVTQKRLLDSYARLAAAPCGEGQEGEVGAYEADWNRSWADFRSGEDLAEGRRAFAAKEQPVFTWRLGRGQPARM</sequence>
<keyword evidence="5" id="KW-1185">Reference proteome</keyword>
<keyword evidence="2" id="KW-0456">Lyase</keyword>
<evidence type="ECO:0000256" key="1">
    <source>
        <dbReference type="ARBA" id="ARBA00005254"/>
    </source>
</evidence>
<organism evidence="4 5">
    <name type="scientific">Citricoccus zhacaiensis</name>
    <dbReference type="NCBI Taxonomy" id="489142"/>
    <lineage>
        <taxon>Bacteria</taxon>
        <taxon>Bacillati</taxon>
        <taxon>Actinomycetota</taxon>
        <taxon>Actinomycetes</taxon>
        <taxon>Micrococcales</taxon>
        <taxon>Micrococcaceae</taxon>
        <taxon>Citricoccus</taxon>
    </lineage>
</organism>
<evidence type="ECO:0000313" key="5">
    <source>
        <dbReference type="Proteomes" id="UP000642509"/>
    </source>
</evidence>
<dbReference type="PANTHER" id="PTHR11941">
    <property type="entry name" value="ENOYL-COA HYDRATASE-RELATED"/>
    <property type="match status" value="1"/>
</dbReference>
<dbReference type="Proteomes" id="UP000642509">
    <property type="component" value="Unassembled WGS sequence"/>
</dbReference>
<comment type="caution">
    <text evidence="4">The sequence shown here is derived from an EMBL/GenBank/DDBJ whole genome shotgun (WGS) entry which is preliminary data.</text>
</comment>
<dbReference type="Pfam" id="PF16113">
    <property type="entry name" value="ECH_2"/>
    <property type="match status" value="1"/>
</dbReference>
<evidence type="ECO:0000313" key="4">
    <source>
        <dbReference type="EMBL" id="GGO47480.1"/>
    </source>
</evidence>
<dbReference type="CDD" id="cd06558">
    <property type="entry name" value="crotonase-like"/>
    <property type="match status" value="1"/>
</dbReference>
<evidence type="ECO:0000256" key="2">
    <source>
        <dbReference type="ARBA" id="ARBA00023239"/>
    </source>
</evidence>
<dbReference type="RefSeq" id="WP_188806475.1">
    <property type="nucleotide sequence ID" value="NZ_BAAAOU010000002.1"/>
</dbReference>
<dbReference type="InterPro" id="IPR045004">
    <property type="entry name" value="ECH_dom"/>
</dbReference>
<dbReference type="PANTHER" id="PTHR11941:SF127">
    <property type="entry name" value="ENOYL-COA HYDRATASE ECHA18 (ENOYL HYDRASE) (UNSATURATED ACYL-COA HYDRATASE) (CROTONASE)-RELATED"/>
    <property type="match status" value="1"/>
</dbReference>
<protein>
    <submittedName>
        <fullName evidence="4">Enoyl-CoA hydratase</fullName>
    </submittedName>
</protein>
<dbReference type="InterPro" id="IPR014748">
    <property type="entry name" value="Enoyl-CoA_hydra_C"/>
</dbReference>
<dbReference type="SUPFAM" id="SSF52096">
    <property type="entry name" value="ClpP/crotonase"/>
    <property type="match status" value="1"/>
</dbReference>
<accession>A0ABQ2M5K8</accession>
<name>A0ABQ2M5K8_9MICC</name>
<gene>
    <name evidence="4" type="primary">paaG</name>
    <name evidence="4" type="ORF">GCM10010977_24810</name>
</gene>
<dbReference type="Gene3D" id="1.10.12.10">
    <property type="entry name" value="Lyase 2-enoyl-coa Hydratase, Chain A, domain 2"/>
    <property type="match status" value="1"/>
</dbReference>
<comment type="similarity">
    <text evidence="1">Belongs to the enoyl-CoA hydratase/isomerase family.</text>
</comment>
<dbReference type="EMBL" id="BMLQ01000007">
    <property type="protein sequence ID" value="GGO47480.1"/>
    <property type="molecule type" value="Genomic_DNA"/>
</dbReference>
<dbReference type="Gene3D" id="3.90.226.10">
    <property type="entry name" value="2-enoyl-CoA Hydratase, Chain A, domain 1"/>
    <property type="match status" value="1"/>
</dbReference>